<keyword evidence="1" id="KW-0472">Membrane</keyword>
<proteinExistence type="predicted"/>
<keyword evidence="1" id="KW-0812">Transmembrane</keyword>
<comment type="caution">
    <text evidence="2">The sequence shown here is derived from an EMBL/GenBank/DDBJ whole genome shotgun (WGS) entry which is preliminary data.</text>
</comment>
<name>A0A7Z0UY39_MORCA</name>
<organism evidence="2 3">
    <name type="scientific">Moraxella catarrhalis</name>
    <name type="common">Branhamella catarrhalis</name>
    <dbReference type="NCBI Taxonomy" id="480"/>
    <lineage>
        <taxon>Bacteria</taxon>
        <taxon>Pseudomonadati</taxon>
        <taxon>Pseudomonadota</taxon>
        <taxon>Gammaproteobacteria</taxon>
        <taxon>Moraxellales</taxon>
        <taxon>Moraxellaceae</taxon>
        <taxon>Moraxella</taxon>
    </lineage>
</organism>
<evidence type="ECO:0000313" key="2">
    <source>
        <dbReference type="EMBL" id="OAV00521.1"/>
    </source>
</evidence>
<accession>A0A7Z0UY39</accession>
<feature type="transmembrane region" description="Helical" evidence="1">
    <location>
        <begin position="20"/>
        <end position="40"/>
    </location>
</feature>
<dbReference type="Proteomes" id="UP000078446">
    <property type="component" value="Unassembled WGS sequence"/>
</dbReference>
<protein>
    <submittedName>
        <fullName evidence="2">Uncharacterized protein</fullName>
    </submittedName>
</protein>
<keyword evidence="1" id="KW-1133">Transmembrane helix</keyword>
<evidence type="ECO:0000313" key="3">
    <source>
        <dbReference type="Proteomes" id="UP000078446"/>
    </source>
</evidence>
<dbReference type="AlphaFoldDB" id="A0A7Z0UY39"/>
<gene>
    <name evidence="2" type="ORF">AO382_1254</name>
</gene>
<sequence length="75" mass="8487">MTASDNPLAEARRYGLGKRAGLSFCGWAVELCSGWLLAFLSKFTSFRINPSIQRSEFLFYHCLGFLPKKLIKKVV</sequence>
<evidence type="ECO:0000256" key="1">
    <source>
        <dbReference type="SAM" id="Phobius"/>
    </source>
</evidence>
<dbReference type="EMBL" id="LXHE01000013">
    <property type="protein sequence ID" value="OAV00521.1"/>
    <property type="molecule type" value="Genomic_DNA"/>
</dbReference>
<reference evidence="2 3" key="1">
    <citation type="journal article" date="2016" name="Genome Biol. Evol.">
        <title>Comparative Genomic Analyses of the Moraxella catarrhalis Serosensitive and Seroresistant Lineages Demonstrate Their Independent Evolution.</title>
        <authorList>
            <person name="Earl J.P."/>
            <person name="de Vries S.P."/>
            <person name="Ahmed A."/>
            <person name="Powell E."/>
            <person name="Schultz M.P."/>
            <person name="Hermans P.W."/>
            <person name="Hill D.J."/>
            <person name="Zhou Z."/>
            <person name="Constantinidou C.I."/>
            <person name="Hu F.Z."/>
            <person name="Bootsma H.J."/>
            <person name="Ehrlich G.D."/>
        </authorList>
    </citation>
    <scope>NUCLEOTIDE SEQUENCE [LARGE SCALE GENOMIC DNA]</scope>
    <source>
        <strain evidence="2 3">Z7574</strain>
    </source>
</reference>